<proteinExistence type="predicted"/>
<organism evidence="1 2">
    <name type="scientific">Aspergillus melleus</name>
    <dbReference type="NCBI Taxonomy" id="138277"/>
    <lineage>
        <taxon>Eukaryota</taxon>
        <taxon>Fungi</taxon>
        <taxon>Dikarya</taxon>
        <taxon>Ascomycota</taxon>
        <taxon>Pezizomycotina</taxon>
        <taxon>Eurotiomycetes</taxon>
        <taxon>Eurotiomycetidae</taxon>
        <taxon>Eurotiales</taxon>
        <taxon>Aspergillaceae</taxon>
        <taxon>Aspergillus</taxon>
        <taxon>Aspergillus subgen. Circumdati</taxon>
    </lineage>
</organism>
<accession>A0ACC3AP19</accession>
<sequence length="216" mass="24416">MDTPLSTERISTIFSSARSPSDLYETLAQYEGDALLLASSKQRNNSDLLPFFYSTFFFAHLLSDQIYEARAMTQRMPPNLSQNDPSLQNCLVLLRAVWQREYEQVYKILRQLPWPEPLKPMVNSFETHFQEKTLREVRGAYEAIRPAAAASYLGLDPDAAEKGDPAIIQKLTASGWTWDESTMLLHPKPLPTAPETDRDLQNGLGQIMALIAKHAS</sequence>
<evidence type="ECO:0000313" key="2">
    <source>
        <dbReference type="Proteomes" id="UP001177260"/>
    </source>
</evidence>
<keyword evidence="2" id="KW-1185">Reference proteome</keyword>
<evidence type="ECO:0000313" key="1">
    <source>
        <dbReference type="EMBL" id="KAK1139092.1"/>
    </source>
</evidence>
<reference evidence="1 2" key="1">
    <citation type="journal article" date="2023" name="ACS Omega">
        <title>Identification of the Neoaspergillic Acid Biosynthesis Gene Cluster by Establishing an In Vitro CRISPR-Ribonucleoprotein Genetic System in Aspergillus melleus.</title>
        <authorList>
            <person name="Yuan B."/>
            <person name="Grau M.F."/>
            <person name="Murata R.M."/>
            <person name="Torok T."/>
            <person name="Venkateswaran K."/>
            <person name="Stajich J.E."/>
            <person name="Wang C.C.C."/>
        </authorList>
    </citation>
    <scope>NUCLEOTIDE SEQUENCE [LARGE SCALE GENOMIC DNA]</scope>
    <source>
        <strain evidence="1 2">IMV 1140</strain>
    </source>
</reference>
<dbReference type="EMBL" id="JAOPJF010000117">
    <property type="protein sequence ID" value="KAK1139092.1"/>
    <property type="molecule type" value="Genomic_DNA"/>
</dbReference>
<comment type="caution">
    <text evidence="1">The sequence shown here is derived from an EMBL/GenBank/DDBJ whole genome shotgun (WGS) entry which is preliminary data.</text>
</comment>
<protein>
    <submittedName>
        <fullName evidence="1">Uncharacterized protein</fullName>
    </submittedName>
</protein>
<dbReference type="Proteomes" id="UP001177260">
    <property type="component" value="Unassembled WGS sequence"/>
</dbReference>
<name>A0ACC3AP19_9EURO</name>
<gene>
    <name evidence="1" type="ORF">N8T08_001278</name>
</gene>